<dbReference type="STRING" id="265719.SAMN04488509_103210"/>
<evidence type="ECO:0000313" key="2">
    <source>
        <dbReference type="EMBL" id="SDD55667.1"/>
    </source>
</evidence>
<dbReference type="InterPro" id="IPR018673">
    <property type="entry name" value="DUF2141"/>
</dbReference>
<organism evidence="2 3">
    <name type="scientific">Aquimonas voraii</name>
    <dbReference type="NCBI Taxonomy" id="265719"/>
    <lineage>
        <taxon>Bacteria</taxon>
        <taxon>Pseudomonadati</taxon>
        <taxon>Pseudomonadota</taxon>
        <taxon>Gammaproteobacteria</taxon>
        <taxon>Lysobacterales</taxon>
        <taxon>Lysobacteraceae</taxon>
        <taxon>Aquimonas</taxon>
    </lineage>
</organism>
<reference evidence="2 3" key="1">
    <citation type="submission" date="2016-10" db="EMBL/GenBank/DDBJ databases">
        <authorList>
            <person name="de Groot N.N."/>
        </authorList>
    </citation>
    <scope>NUCLEOTIDE SEQUENCE [LARGE SCALE GENOMIC DNA]</scope>
    <source>
        <strain evidence="2 3">DSM 16957</strain>
    </source>
</reference>
<accession>A0A1G6VRQ2</accession>
<proteinExistence type="predicted"/>
<dbReference type="EMBL" id="FNAG01000003">
    <property type="protein sequence ID" value="SDD55667.1"/>
    <property type="molecule type" value="Genomic_DNA"/>
</dbReference>
<gene>
    <name evidence="2" type="ORF">SAMN04488509_103210</name>
</gene>
<feature type="signal peptide" evidence="1">
    <location>
        <begin position="1"/>
        <end position="22"/>
    </location>
</feature>
<sequence length="140" mass="15200">MNRLGSSILGAALAMGVLPATAAQLVVEVTGLEDDQGQFVVEVFGSRVGYPRQPSYTLSVPVEAGSARAEFTELAPSDYAVHGWHDRNENGKADRGFGSEPFAYSNLPVGERGDWEETRITLGVDPLNLRFDFAPQRDED</sequence>
<feature type="chain" id="PRO_5011449239" evidence="1">
    <location>
        <begin position="23"/>
        <end position="140"/>
    </location>
</feature>
<keyword evidence="3" id="KW-1185">Reference proteome</keyword>
<protein>
    <submittedName>
        <fullName evidence="2">Uncharacterized conserved protein, DUF2141 family</fullName>
    </submittedName>
</protein>
<dbReference type="Pfam" id="PF09912">
    <property type="entry name" value="DUF2141"/>
    <property type="match status" value="1"/>
</dbReference>
<dbReference type="Proteomes" id="UP000199603">
    <property type="component" value="Unassembled WGS sequence"/>
</dbReference>
<dbReference type="AlphaFoldDB" id="A0A1G6VRQ2"/>
<dbReference type="RefSeq" id="WP_176764082.1">
    <property type="nucleotide sequence ID" value="NZ_FNAG01000003.1"/>
</dbReference>
<evidence type="ECO:0000313" key="3">
    <source>
        <dbReference type="Proteomes" id="UP000199603"/>
    </source>
</evidence>
<name>A0A1G6VRQ2_9GAMM</name>
<evidence type="ECO:0000256" key="1">
    <source>
        <dbReference type="SAM" id="SignalP"/>
    </source>
</evidence>
<keyword evidence="1" id="KW-0732">Signal</keyword>